<dbReference type="SUPFAM" id="SSF48452">
    <property type="entry name" value="TPR-like"/>
    <property type="match status" value="1"/>
</dbReference>
<dbReference type="PROSITE" id="PS50005">
    <property type="entry name" value="TPR"/>
    <property type="match status" value="1"/>
</dbReference>
<evidence type="ECO:0000256" key="2">
    <source>
        <dbReference type="SAM" id="MobiDB-lite"/>
    </source>
</evidence>
<proteinExistence type="predicted"/>
<keyword evidence="4" id="KW-1185">Reference proteome</keyword>
<dbReference type="Gene3D" id="1.25.40.10">
    <property type="entry name" value="Tetratricopeptide repeat domain"/>
    <property type="match status" value="1"/>
</dbReference>
<dbReference type="Proteomes" id="UP001590950">
    <property type="component" value="Unassembled WGS sequence"/>
</dbReference>
<organism evidence="3 4">
    <name type="scientific">Stereocaulon virgatum</name>
    <dbReference type="NCBI Taxonomy" id="373712"/>
    <lineage>
        <taxon>Eukaryota</taxon>
        <taxon>Fungi</taxon>
        <taxon>Dikarya</taxon>
        <taxon>Ascomycota</taxon>
        <taxon>Pezizomycotina</taxon>
        <taxon>Lecanoromycetes</taxon>
        <taxon>OSLEUM clade</taxon>
        <taxon>Lecanoromycetidae</taxon>
        <taxon>Lecanorales</taxon>
        <taxon>Lecanorineae</taxon>
        <taxon>Stereocaulaceae</taxon>
        <taxon>Stereocaulon</taxon>
    </lineage>
</organism>
<dbReference type="InterPro" id="IPR011990">
    <property type="entry name" value="TPR-like_helical_dom_sf"/>
</dbReference>
<name>A0ABR3ZVE4_9LECA</name>
<evidence type="ECO:0000313" key="4">
    <source>
        <dbReference type="Proteomes" id="UP001590950"/>
    </source>
</evidence>
<evidence type="ECO:0000313" key="3">
    <source>
        <dbReference type="EMBL" id="KAL2036691.1"/>
    </source>
</evidence>
<dbReference type="PANTHER" id="PTHR46035:SF3">
    <property type="entry name" value="TRANSLOCATION PROTEIN SEC72"/>
    <property type="match status" value="1"/>
</dbReference>
<reference evidence="3 4" key="1">
    <citation type="submission" date="2024-09" db="EMBL/GenBank/DDBJ databases">
        <title>Rethinking Asexuality: The Enigmatic Case of Functional Sexual Genes in Lepraria (Stereocaulaceae).</title>
        <authorList>
            <person name="Doellman M."/>
            <person name="Sun Y."/>
            <person name="Barcenas-Pena A."/>
            <person name="Lumbsch H.T."/>
            <person name="Grewe F."/>
        </authorList>
    </citation>
    <scope>NUCLEOTIDE SEQUENCE [LARGE SCALE GENOMIC DNA]</scope>
    <source>
        <strain evidence="3 4">Mercado 3170</strain>
    </source>
</reference>
<gene>
    <name evidence="3" type="ORF">N7G274_010562</name>
</gene>
<feature type="region of interest" description="Disordered" evidence="2">
    <location>
        <begin position="44"/>
        <end position="82"/>
    </location>
</feature>
<feature type="repeat" description="TPR" evidence="1">
    <location>
        <begin position="154"/>
        <end position="187"/>
    </location>
</feature>
<dbReference type="PANTHER" id="PTHR46035">
    <property type="entry name" value="TETRATRICOPEPTIDE REPEAT PROTEIN 4"/>
    <property type="match status" value="1"/>
</dbReference>
<dbReference type="InterPro" id="IPR019734">
    <property type="entry name" value="TPR_rpt"/>
</dbReference>
<keyword evidence="1" id="KW-0802">TPR repeat</keyword>
<comment type="caution">
    <text evidence="3">The sequence shown here is derived from an EMBL/GenBank/DDBJ whole genome shotgun (WGS) entry which is preliminary data.</text>
</comment>
<dbReference type="SMART" id="SM00028">
    <property type="entry name" value="TPR"/>
    <property type="match status" value="2"/>
</dbReference>
<accession>A0ABR3ZVE4</accession>
<dbReference type="EMBL" id="JBEFKJ010000054">
    <property type="protein sequence ID" value="KAL2036691.1"/>
    <property type="molecule type" value="Genomic_DNA"/>
</dbReference>
<evidence type="ECO:0000256" key="1">
    <source>
        <dbReference type="PROSITE-ProRule" id="PRU00339"/>
    </source>
</evidence>
<protein>
    <submittedName>
        <fullName evidence="3">Uncharacterized protein</fullName>
    </submittedName>
</protein>
<sequence length="206" mass="23100">MDETFTLLPLHLDPTSKAITSPNDTTLTPHLSTLHTLHRTLLSLPSQIPPPPFPTNPKRSAQIQKMRDQGNASFKPKATAHPAQAQAHEAIKLYTYGLEMALGRPSWEPSQLVREEASALFANRAQAYMAVKMWAEGAADAETSVELKRGPGNAKAWWRRGKCLVEMGRWEEAGEWVRQAVEVEGEEKELVELGKEIEAHFRQVER</sequence>